<dbReference type="PROSITE" id="PS50011">
    <property type="entry name" value="PROTEIN_KINASE_DOM"/>
    <property type="match status" value="1"/>
</dbReference>
<comment type="subcellular location">
    <subcellularLocation>
        <location evidence="1">Membrane</location>
    </subcellularLocation>
</comment>
<evidence type="ECO:0000256" key="10">
    <source>
        <dbReference type="ARBA" id="ARBA00023136"/>
    </source>
</evidence>
<organism evidence="15 16">
    <name type="scientific">Rehmannia glutinosa</name>
    <name type="common">Chinese foxglove</name>
    <dbReference type="NCBI Taxonomy" id="99300"/>
    <lineage>
        <taxon>Eukaryota</taxon>
        <taxon>Viridiplantae</taxon>
        <taxon>Streptophyta</taxon>
        <taxon>Embryophyta</taxon>
        <taxon>Tracheophyta</taxon>
        <taxon>Spermatophyta</taxon>
        <taxon>Magnoliopsida</taxon>
        <taxon>eudicotyledons</taxon>
        <taxon>Gunneridae</taxon>
        <taxon>Pentapetalae</taxon>
        <taxon>asterids</taxon>
        <taxon>lamiids</taxon>
        <taxon>Lamiales</taxon>
        <taxon>Orobanchaceae</taxon>
        <taxon>Rehmannieae</taxon>
        <taxon>Rehmannia</taxon>
    </lineage>
</organism>
<dbReference type="SMART" id="SM00220">
    <property type="entry name" value="S_TKc"/>
    <property type="match status" value="1"/>
</dbReference>
<keyword evidence="4" id="KW-0812">Transmembrane</keyword>
<evidence type="ECO:0000256" key="2">
    <source>
        <dbReference type="ARBA" id="ARBA00022614"/>
    </source>
</evidence>
<keyword evidence="10" id="KW-0472">Membrane</keyword>
<evidence type="ECO:0000256" key="11">
    <source>
        <dbReference type="ARBA" id="ARBA00023180"/>
    </source>
</evidence>
<sequence>MLEEVLPSELGQLSQLEVLDVSRNSFGGPIPPELGTIPMGITSLSSLRMVWAPRATLEGSFPESWGSCDNLEILNLAQNYFSGKISEGFSNCKKVHFLDLSSNRLGGEINDEIHVPCMTLFDISGNYFSGSIPKFNYEACSPIRFMNGDFSDPSSAYITYFGYRTTQIETSLPFHGETGSFLVLHNFGSNNLTGPLQSMPVAPERLGKQTVYAFLAGRNRLTGSLSGVFFEKCDQARGIIVNLSGQLPPGVANISTLSTFNASFNYLSGTLSLNNTMIKCNSFLGNPSLHCPVFSSSPPYTDRQGRVGDTQNNASTPSSPPSRKSAHDGLDSIRIASITSAAAIVIGYSSAHCPFLLHPKMSRVSTTVRKEVIVFTDIGVPLTFENVVRATGSFNASNCIGNGGFGATYKAEIAPGVLVAIKRLAVGRFQGVQQFDAEIKTLGRLRHQNLVTLIGYHASETEMFLIYNYLPGGNLEKFIQERPTRAVDWRVLHKIALDISHALAYLHDQCVPRVLHRDVKPSNILLDEDYNAHLSDFGLARLLGTSETHATTGVAGTFGYVAPEYAMTCRVSDKADVYSYGVVLLELLSDKKALDPSFSPYGNGFNIVAWACMLLRQGRAKEFFTAGLWDAGPHDDLVEVLHLAVVCTVDSLSTRPTMKQVVRRLKQLQPPSC</sequence>
<dbReference type="SUPFAM" id="SSF52058">
    <property type="entry name" value="L domain-like"/>
    <property type="match status" value="1"/>
</dbReference>
<evidence type="ECO:0000259" key="14">
    <source>
        <dbReference type="PROSITE" id="PS50011"/>
    </source>
</evidence>
<dbReference type="PANTHER" id="PTHR48056:SF63">
    <property type="entry name" value="PROTEIN KINASE DOMAIN-CONTAINING PROTEIN"/>
    <property type="match status" value="1"/>
</dbReference>
<keyword evidence="11" id="KW-0325">Glycoprotein</keyword>
<dbReference type="InterPro" id="IPR011009">
    <property type="entry name" value="Kinase-like_dom_sf"/>
</dbReference>
<keyword evidence="9" id="KW-1133">Transmembrane helix</keyword>
<dbReference type="EMBL" id="JABTTQ020001665">
    <property type="protein sequence ID" value="KAK6129143.1"/>
    <property type="molecule type" value="Genomic_DNA"/>
</dbReference>
<dbReference type="SUPFAM" id="SSF56112">
    <property type="entry name" value="Protein kinase-like (PK-like)"/>
    <property type="match status" value="1"/>
</dbReference>
<evidence type="ECO:0000313" key="15">
    <source>
        <dbReference type="EMBL" id="KAK6129143.1"/>
    </source>
</evidence>
<evidence type="ECO:0000256" key="8">
    <source>
        <dbReference type="ARBA" id="ARBA00022840"/>
    </source>
</evidence>
<keyword evidence="3" id="KW-0808">Transferase</keyword>
<evidence type="ECO:0000256" key="1">
    <source>
        <dbReference type="ARBA" id="ARBA00004370"/>
    </source>
</evidence>
<evidence type="ECO:0000256" key="9">
    <source>
        <dbReference type="ARBA" id="ARBA00022989"/>
    </source>
</evidence>
<evidence type="ECO:0000256" key="7">
    <source>
        <dbReference type="ARBA" id="ARBA00022777"/>
    </source>
</evidence>
<comment type="caution">
    <text evidence="15">The sequence shown here is derived from an EMBL/GenBank/DDBJ whole genome shotgun (WGS) entry which is preliminary data.</text>
</comment>
<feature type="domain" description="Protein kinase" evidence="14">
    <location>
        <begin position="394"/>
        <end position="668"/>
    </location>
</feature>
<proteinExistence type="predicted"/>
<dbReference type="CDD" id="cd14066">
    <property type="entry name" value="STKc_IRAK"/>
    <property type="match status" value="1"/>
</dbReference>
<dbReference type="InterPro" id="IPR032675">
    <property type="entry name" value="LRR_dom_sf"/>
</dbReference>
<dbReference type="Proteomes" id="UP001318860">
    <property type="component" value="Unassembled WGS sequence"/>
</dbReference>
<protein>
    <recommendedName>
        <fullName evidence="14">Protein kinase domain-containing protein</fullName>
    </recommendedName>
</protein>
<evidence type="ECO:0000313" key="16">
    <source>
        <dbReference type="Proteomes" id="UP001318860"/>
    </source>
</evidence>
<keyword evidence="5" id="KW-0677">Repeat</keyword>
<feature type="binding site" evidence="12">
    <location>
        <position position="422"/>
    </location>
    <ligand>
        <name>ATP</name>
        <dbReference type="ChEBI" id="CHEBI:30616"/>
    </ligand>
</feature>
<dbReference type="InterPro" id="IPR001611">
    <property type="entry name" value="Leu-rich_rpt"/>
</dbReference>
<dbReference type="Gene3D" id="3.30.200.20">
    <property type="entry name" value="Phosphorylase Kinase, domain 1"/>
    <property type="match status" value="1"/>
</dbReference>
<evidence type="ECO:0000256" key="5">
    <source>
        <dbReference type="ARBA" id="ARBA00022737"/>
    </source>
</evidence>
<dbReference type="Pfam" id="PF00069">
    <property type="entry name" value="Pkinase"/>
    <property type="match status" value="1"/>
</dbReference>
<gene>
    <name evidence="15" type="ORF">DH2020_037121</name>
</gene>
<keyword evidence="6 12" id="KW-0547">Nucleotide-binding</keyword>
<dbReference type="PROSITE" id="PS00108">
    <property type="entry name" value="PROTEIN_KINASE_ST"/>
    <property type="match status" value="1"/>
</dbReference>
<dbReference type="Gene3D" id="1.10.510.10">
    <property type="entry name" value="Transferase(Phosphotransferase) domain 1"/>
    <property type="match status" value="1"/>
</dbReference>
<evidence type="ECO:0000256" key="12">
    <source>
        <dbReference type="PROSITE-ProRule" id="PRU10141"/>
    </source>
</evidence>
<accession>A0ABR0V1W3</accession>
<dbReference type="InterPro" id="IPR000719">
    <property type="entry name" value="Prot_kinase_dom"/>
</dbReference>
<evidence type="ECO:0000256" key="6">
    <source>
        <dbReference type="ARBA" id="ARBA00022741"/>
    </source>
</evidence>
<dbReference type="InterPro" id="IPR008271">
    <property type="entry name" value="Ser/Thr_kinase_AS"/>
</dbReference>
<feature type="region of interest" description="Disordered" evidence="13">
    <location>
        <begin position="299"/>
        <end position="328"/>
    </location>
</feature>
<name>A0ABR0V1W3_REHGL</name>
<keyword evidence="7" id="KW-0418">Kinase</keyword>
<evidence type="ECO:0000256" key="3">
    <source>
        <dbReference type="ARBA" id="ARBA00022679"/>
    </source>
</evidence>
<keyword evidence="16" id="KW-1185">Reference proteome</keyword>
<dbReference type="InterPro" id="IPR050647">
    <property type="entry name" value="Plant_LRR-RLKs"/>
</dbReference>
<keyword evidence="2" id="KW-0433">Leucine-rich repeat</keyword>
<dbReference type="Pfam" id="PF00560">
    <property type="entry name" value="LRR_1"/>
    <property type="match status" value="2"/>
</dbReference>
<dbReference type="PROSITE" id="PS00107">
    <property type="entry name" value="PROTEIN_KINASE_ATP"/>
    <property type="match status" value="1"/>
</dbReference>
<evidence type="ECO:0000256" key="13">
    <source>
        <dbReference type="SAM" id="MobiDB-lite"/>
    </source>
</evidence>
<keyword evidence="8 12" id="KW-0067">ATP-binding</keyword>
<dbReference type="Gene3D" id="3.80.10.10">
    <property type="entry name" value="Ribonuclease Inhibitor"/>
    <property type="match status" value="1"/>
</dbReference>
<evidence type="ECO:0000256" key="4">
    <source>
        <dbReference type="ARBA" id="ARBA00022692"/>
    </source>
</evidence>
<reference evidence="15 16" key="1">
    <citation type="journal article" date="2021" name="Comput. Struct. Biotechnol. J.">
        <title>De novo genome assembly of the potent medicinal plant Rehmannia glutinosa using nanopore technology.</title>
        <authorList>
            <person name="Ma L."/>
            <person name="Dong C."/>
            <person name="Song C."/>
            <person name="Wang X."/>
            <person name="Zheng X."/>
            <person name="Niu Y."/>
            <person name="Chen S."/>
            <person name="Feng W."/>
        </authorList>
    </citation>
    <scope>NUCLEOTIDE SEQUENCE [LARGE SCALE GENOMIC DNA]</scope>
    <source>
        <strain evidence="15">DH-2019</strain>
    </source>
</reference>
<dbReference type="PANTHER" id="PTHR48056">
    <property type="entry name" value="LRR RECEPTOR-LIKE SERINE/THREONINE-PROTEIN KINASE-RELATED"/>
    <property type="match status" value="1"/>
</dbReference>
<dbReference type="InterPro" id="IPR017441">
    <property type="entry name" value="Protein_kinase_ATP_BS"/>
</dbReference>